<feature type="compositionally biased region" description="Pro residues" evidence="2">
    <location>
        <begin position="264"/>
        <end position="292"/>
    </location>
</feature>
<dbReference type="PANTHER" id="PTHR10372">
    <property type="entry name" value="PLAKOPHILLIN-RELATED"/>
    <property type="match status" value="1"/>
</dbReference>
<dbReference type="GO" id="GO:0005886">
    <property type="term" value="C:plasma membrane"/>
    <property type="evidence" value="ECO:0007669"/>
    <property type="project" value="TreeGrafter"/>
</dbReference>
<dbReference type="Proteomes" id="UP001221898">
    <property type="component" value="Unassembled WGS sequence"/>
</dbReference>
<feature type="compositionally biased region" description="Polar residues" evidence="2">
    <location>
        <begin position="137"/>
        <end position="168"/>
    </location>
</feature>
<comment type="caution">
    <text evidence="3">The sequence shown here is derived from an EMBL/GenBank/DDBJ whole genome shotgun (WGS) entry which is preliminary data.</text>
</comment>
<evidence type="ECO:0000313" key="3">
    <source>
        <dbReference type="EMBL" id="KAJ8394537.1"/>
    </source>
</evidence>
<dbReference type="PANTHER" id="PTHR10372:SF8">
    <property type="entry name" value="PLAKOPHILIN-4"/>
    <property type="match status" value="1"/>
</dbReference>
<keyword evidence="1" id="KW-0677">Repeat</keyword>
<keyword evidence="4" id="KW-1185">Reference proteome</keyword>
<proteinExistence type="predicted"/>
<dbReference type="AlphaFoldDB" id="A0AAD7S2H4"/>
<sequence length="311" mass="33045">MKPLADDHSSHGGLHGVRRDDVCPGGRLQTERQPRRTAARCELQFERLTRELEVERQIVASQLERCRLGTESPEAASGSSSEKSYNWRSADASTAGETKSRVTDSSQSPTYPARSDQEQAALYSPEQTSLHEREGSVGNSRSSTQMNSYSDSGYQDTSSYYSQNQSDPRLQHSYPGASAGPAHLRSSRAEGQTSVQAPVNAPAVSGRPMRRASSVQSRTQSPAYGSSVSPSRGSLRTSLGSAYGSPVVTEPKPLSSVFSNSTLPPSPRAGSPTPPTRAGLPPPSDASAPPTPVRAAPAATPRPTKGTRAPR</sequence>
<feature type="compositionally biased region" description="Polar residues" evidence="2">
    <location>
        <begin position="91"/>
        <end position="110"/>
    </location>
</feature>
<feature type="compositionally biased region" description="Polar residues" evidence="2">
    <location>
        <begin position="213"/>
        <end position="240"/>
    </location>
</feature>
<reference evidence="3" key="1">
    <citation type="journal article" date="2023" name="Science">
        <title>Genome structures resolve the early diversification of teleost fishes.</title>
        <authorList>
            <person name="Parey E."/>
            <person name="Louis A."/>
            <person name="Montfort J."/>
            <person name="Bouchez O."/>
            <person name="Roques C."/>
            <person name="Iampietro C."/>
            <person name="Lluch J."/>
            <person name="Castinel A."/>
            <person name="Donnadieu C."/>
            <person name="Desvignes T."/>
            <person name="Floi Bucao C."/>
            <person name="Jouanno E."/>
            <person name="Wen M."/>
            <person name="Mejri S."/>
            <person name="Dirks R."/>
            <person name="Jansen H."/>
            <person name="Henkel C."/>
            <person name="Chen W.J."/>
            <person name="Zahm M."/>
            <person name="Cabau C."/>
            <person name="Klopp C."/>
            <person name="Thompson A.W."/>
            <person name="Robinson-Rechavi M."/>
            <person name="Braasch I."/>
            <person name="Lecointre G."/>
            <person name="Bobe J."/>
            <person name="Postlethwait J.H."/>
            <person name="Berthelot C."/>
            <person name="Roest Crollius H."/>
            <person name="Guiguen Y."/>
        </authorList>
    </citation>
    <scope>NUCLEOTIDE SEQUENCE</scope>
    <source>
        <strain evidence="3">NC1722</strain>
    </source>
</reference>
<organism evidence="3 4">
    <name type="scientific">Aldrovandia affinis</name>
    <dbReference type="NCBI Taxonomy" id="143900"/>
    <lineage>
        <taxon>Eukaryota</taxon>
        <taxon>Metazoa</taxon>
        <taxon>Chordata</taxon>
        <taxon>Craniata</taxon>
        <taxon>Vertebrata</taxon>
        <taxon>Euteleostomi</taxon>
        <taxon>Actinopterygii</taxon>
        <taxon>Neopterygii</taxon>
        <taxon>Teleostei</taxon>
        <taxon>Notacanthiformes</taxon>
        <taxon>Halosauridae</taxon>
        <taxon>Aldrovandia</taxon>
    </lineage>
</organism>
<dbReference type="EMBL" id="JAINUG010000125">
    <property type="protein sequence ID" value="KAJ8394537.1"/>
    <property type="molecule type" value="Genomic_DNA"/>
</dbReference>
<protein>
    <submittedName>
        <fullName evidence="3">Uncharacterized protein</fullName>
    </submittedName>
</protein>
<evidence type="ECO:0000313" key="4">
    <source>
        <dbReference type="Proteomes" id="UP001221898"/>
    </source>
</evidence>
<dbReference type="InterPro" id="IPR028435">
    <property type="entry name" value="Plakophilin/d_Catenin"/>
</dbReference>
<dbReference type="GO" id="GO:0005912">
    <property type="term" value="C:adherens junction"/>
    <property type="evidence" value="ECO:0007669"/>
    <property type="project" value="TreeGrafter"/>
</dbReference>
<feature type="region of interest" description="Disordered" evidence="2">
    <location>
        <begin position="61"/>
        <end position="311"/>
    </location>
</feature>
<evidence type="ECO:0000256" key="1">
    <source>
        <dbReference type="ARBA" id="ARBA00022737"/>
    </source>
</evidence>
<dbReference type="GO" id="GO:0098609">
    <property type="term" value="P:cell-cell adhesion"/>
    <property type="evidence" value="ECO:0007669"/>
    <property type="project" value="InterPro"/>
</dbReference>
<name>A0AAD7S2H4_9TELE</name>
<gene>
    <name evidence="3" type="ORF">AAFF_G00045470</name>
</gene>
<feature type="compositionally biased region" description="Low complexity" evidence="2">
    <location>
        <begin position="71"/>
        <end position="84"/>
    </location>
</feature>
<accession>A0AAD7S2H4</accession>
<dbReference type="GO" id="GO:0005737">
    <property type="term" value="C:cytoplasm"/>
    <property type="evidence" value="ECO:0007669"/>
    <property type="project" value="TreeGrafter"/>
</dbReference>
<evidence type="ECO:0000256" key="2">
    <source>
        <dbReference type="SAM" id="MobiDB-lite"/>
    </source>
</evidence>
<feature type="region of interest" description="Disordered" evidence="2">
    <location>
        <begin position="1"/>
        <end position="38"/>
    </location>
</feature>
<dbReference type="GO" id="GO:0005634">
    <property type="term" value="C:nucleus"/>
    <property type="evidence" value="ECO:0007669"/>
    <property type="project" value="TreeGrafter"/>
</dbReference>
<feature type="compositionally biased region" description="Basic and acidic residues" evidence="2">
    <location>
        <begin position="1"/>
        <end position="10"/>
    </location>
</feature>
<feature type="compositionally biased region" description="Low complexity" evidence="2">
    <location>
        <begin position="293"/>
        <end position="311"/>
    </location>
</feature>